<dbReference type="InterPro" id="IPR013762">
    <property type="entry name" value="Integrase-like_cat_sf"/>
</dbReference>
<dbReference type="InterPro" id="IPR011010">
    <property type="entry name" value="DNA_brk_join_enz"/>
</dbReference>
<sequence>MPKQRLELRDVPSWREVELLVSSMIKAYRQGEAPLRDLCVIGLLATTGIRTSELLLLKKSDFDFETNIITITQLKKKDEFARQTILSQDLKAYVKEYFKQIGDERVFDLSRRQVLNITHRYTQRFLGRRIRSHALRHAYAIRILEKTRDIELCRRLIGHSRLETVKIYLDFTIGDRMKEVSDAIKIN</sequence>
<evidence type="ECO:0000313" key="6">
    <source>
        <dbReference type="Proteomes" id="UP000288215"/>
    </source>
</evidence>
<organism evidence="5 6">
    <name type="scientific">Methanosuratincola subterraneus</name>
    <dbReference type="NCBI Taxonomy" id="2593994"/>
    <lineage>
        <taxon>Archaea</taxon>
        <taxon>Thermoproteota</taxon>
        <taxon>Methanosuratincolia</taxon>
        <taxon>Candidatus Methanomethylicales</taxon>
        <taxon>Candidatus Methanomethylicaceae</taxon>
        <taxon>Candidatus Methanosuratincola (ex Vanwonterghem et al. 2016)</taxon>
    </lineage>
</organism>
<dbReference type="Gene3D" id="1.10.443.10">
    <property type="entry name" value="Intergrase catalytic core"/>
    <property type="match status" value="1"/>
</dbReference>
<keyword evidence="3" id="KW-0233">DNA recombination</keyword>
<feature type="domain" description="Tyr recombinase" evidence="4">
    <location>
        <begin position="7"/>
        <end position="182"/>
    </location>
</feature>
<dbReference type="PANTHER" id="PTHR30349">
    <property type="entry name" value="PHAGE INTEGRASE-RELATED"/>
    <property type="match status" value="1"/>
</dbReference>
<dbReference type="InterPro" id="IPR050090">
    <property type="entry name" value="Tyrosine_recombinase_XerCD"/>
</dbReference>
<dbReference type="SUPFAM" id="SSF56349">
    <property type="entry name" value="DNA breaking-rejoining enzymes"/>
    <property type="match status" value="1"/>
</dbReference>
<dbReference type="PROSITE" id="PS51898">
    <property type="entry name" value="TYR_RECOMBINASE"/>
    <property type="match status" value="1"/>
</dbReference>
<name>A0A444L9R3_METS7</name>
<evidence type="ECO:0000256" key="1">
    <source>
        <dbReference type="ARBA" id="ARBA00022908"/>
    </source>
</evidence>
<comment type="caution">
    <text evidence="5">The sequence shown here is derived from an EMBL/GenBank/DDBJ whole genome shotgun (WGS) entry which is preliminary data.</text>
</comment>
<dbReference type="AlphaFoldDB" id="A0A444L9R3"/>
<protein>
    <recommendedName>
        <fullName evidence="4">Tyr recombinase domain-containing protein</fullName>
    </recommendedName>
</protein>
<reference evidence="5 6" key="1">
    <citation type="submission" date="2018-12" db="EMBL/GenBank/DDBJ databases">
        <title>The complete genome of the methanogenic archaea of the candidate phylum Verstraetearchaeota, obtained from the metagenome of underground thermal water.</title>
        <authorList>
            <person name="Kadnikov V.V."/>
            <person name="Mardanov A.V."/>
            <person name="Beletsky A.V."/>
            <person name="Karnachuk O.V."/>
            <person name="Ravin N.V."/>
        </authorList>
    </citation>
    <scope>NUCLEOTIDE SEQUENCE [LARGE SCALE GENOMIC DNA]</scope>
    <source>
        <strain evidence="5">Ch88</strain>
    </source>
</reference>
<dbReference type="Proteomes" id="UP000288215">
    <property type="component" value="Unassembled WGS sequence"/>
</dbReference>
<dbReference type="EMBL" id="RXGA01000001">
    <property type="protein sequence ID" value="RWX74285.1"/>
    <property type="molecule type" value="Genomic_DNA"/>
</dbReference>
<dbReference type="InterPro" id="IPR002104">
    <property type="entry name" value="Integrase_catalytic"/>
</dbReference>
<keyword evidence="2" id="KW-0238">DNA-binding</keyword>
<accession>A0A444L9R3</accession>
<dbReference type="CDD" id="cd00397">
    <property type="entry name" value="DNA_BRE_C"/>
    <property type="match status" value="1"/>
</dbReference>
<evidence type="ECO:0000256" key="3">
    <source>
        <dbReference type="ARBA" id="ARBA00023172"/>
    </source>
</evidence>
<proteinExistence type="predicted"/>
<dbReference type="GO" id="GO:0003677">
    <property type="term" value="F:DNA binding"/>
    <property type="evidence" value="ECO:0007669"/>
    <property type="project" value="UniProtKB-KW"/>
</dbReference>
<evidence type="ECO:0000256" key="2">
    <source>
        <dbReference type="ARBA" id="ARBA00023125"/>
    </source>
</evidence>
<evidence type="ECO:0000259" key="4">
    <source>
        <dbReference type="PROSITE" id="PS51898"/>
    </source>
</evidence>
<keyword evidence="1" id="KW-0229">DNA integration</keyword>
<evidence type="ECO:0000313" key="5">
    <source>
        <dbReference type="EMBL" id="RWX74285.1"/>
    </source>
</evidence>
<dbReference type="Pfam" id="PF00589">
    <property type="entry name" value="Phage_integrase"/>
    <property type="match status" value="1"/>
</dbReference>
<dbReference type="PANTHER" id="PTHR30349:SF41">
    <property type="entry name" value="INTEGRASE_RECOMBINASE PROTEIN MJ0367-RELATED"/>
    <property type="match status" value="1"/>
</dbReference>
<dbReference type="GO" id="GO:0006310">
    <property type="term" value="P:DNA recombination"/>
    <property type="evidence" value="ECO:0007669"/>
    <property type="project" value="UniProtKB-KW"/>
</dbReference>
<gene>
    <name evidence="5" type="ORF">Metus_0310</name>
</gene>
<dbReference type="GO" id="GO:0015074">
    <property type="term" value="P:DNA integration"/>
    <property type="evidence" value="ECO:0007669"/>
    <property type="project" value="UniProtKB-KW"/>
</dbReference>